<feature type="non-terminal residue" evidence="1">
    <location>
        <position position="42"/>
    </location>
</feature>
<gene>
    <name evidence="1" type="ORF">LCGC14_0834310</name>
</gene>
<dbReference type="EMBL" id="LAZR01002408">
    <property type="protein sequence ID" value="KKN30423.1"/>
    <property type="molecule type" value="Genomic_DNA"/>
</dbReference>
<organism evidence="1">
    <name type="scientific">marine sediment metagenome</name>
    <dbReference type="NCBI Taxonomy" id="412755"/>
    <lineage>
        <taxon>unclassified sequences</taxon>
        <taxon>metagenomes</taxon>
        <taxon>ecological metagenomes</taxon>
    </lineage>
</organism>
<protein>
    <submittedName>
        <fullName evidence="1">Uncharacterized protein</fullName>
    </submittedName>
</protein>
<dbReference type="PROSITE" id="PS51257">
    <property type="entry name" value="PROKAR_LIPOPROTEIN"/>
    <property type="match status" value="1"/>
</dbReference>
<accession>A0A0F9SMH0</accession>
<name>A0A0F9SMH0_9ZZZZ</name>
<evidence type="ECO:0000313" key="1">
    <source>
        <dbReference type="EMBL" id="KKN30423.1"/>
    </source>
</evidence>
<proteinExistence type="predicted"/>
<dbReference type="AlphaFoldDB" id="A0A0F9SMH0"/>
<reference evidence="1" key="1">
    <citation type="journal article" date="2015" name="Nature">
        <title>Complex archaea that bridge the gap between prokaryotes and eukaryotes.</title>
        <authorList>
            <person name="Spang A."/>
            <person name="Saw J.H."/>
            <person name="Jorgensen S.L."/>
            <person name="Zaremba-Niedzwiedzka K."/>
            <person name="Martijn J."/>
            <person name="Lind A.E."/>
            <person name="van Eijk R."/>
            <person name="Schleper C."/>
            <person name="Guy L."/>
            <person name="Ettema T.J."/>
        </authorList>
    </citation>
    <scope>NUCLEOTIDE SEQUENCE</scope>
</reference>
<sequence>MKNLCVALLGFVLVAGCTSRTRIVAGPVQVAGEVRVFETPQA</sequence>
<comment type="caution">
    <text evidence="1">The sequence shown here is derived from an EMBL/GenBank/DDBJ whole genome shotgun (WGS) entry which is preliminary data.</text>
</comment>